<proteinExistence type="predicted"/>
<name>A0A6A5V242_9PLEO</name>
<evidence type="ECO:0000313" key="2">
    <source>
        <dbReference type="Proteomes" id="UP000800036"/>
    </source>
</evidence>
<accession>A0A6A5V242</accession>
<dbReference type="AlphaFoldDB" id="A0A6A5V242"/>
<sequence length="90" mass="9662">MRPAPLSRSTPVARRVHEQAGMHVARLRLRLVGAAQLHALNLAAAVTRICPRSLGGAPSKLWNSADFCHEAPFATLHSTHRLIARTAGAP</sequence>
<keyword evidence="2" id="KW-1185">Reference proteome</keyword>
<reference evidence="1" key="1">
    <citation type="journal article" date="2020" name="Stud. Mycol.">
        <title>101 Dothideomycetes genomes: a test case for predicting lifestyles and emergence of pathogens.</title>
        <authorList>
            <person name="Haridas S."/>
            <person name="Albert R."/>
            <person name="Binder M."/>
            <person name="Bloem J."/>
            <person name="Labutti K."/>
            <person name="Salamov A."/>
            <person name="Andreopoulos B."/>
            <person name="Baker S."/>
            <person name="Barry K."/>
            <person name="Bills G."/>
            <person name="Bluhm B."/>
            <person name="Cannon C."/>
            <person name="Castanera R."/>
            <person name="Culley D."/>
            <person name="Daum C."/>
            <person name="Ezra D."/>
            <person name="Gonzalez J."/>
            <person name="Henrissat B."/>
            <person name="Kuo A."/>
            <person name="Liang C."/>
            <person name="Lipzen A."/>
            <person name="Lutzoni F."/>
            <person name="Magnuson J."/>
            <person name="Mondo S."/>
            <person name="Nolan M."/>
            <person name="Ohm R."/>
            <person name="Pangilinan J."/>
            <person name="Park H.-J."/>
            <person name="Ramirez L."/>
            <person name="Alfaro M."/>
            <person name="Sun H."/>
            <person name="Tritt A."/>
            <person name="Yoshinaga Y."/>
            <person name="Zwiers L.-H."/>
            <person name="Turgeon B."/>
            <person name="Goodwin S."/>
            <person name="Spatafora J."/>
            <person name="Crous P."/>
            <person name="Grigoriev I."/>
        </authorList>
    </citation>
    <scope>NUCLEOTIDE SEQUENCE</scope>
    <source>
        <strain evidence="1">CBS 107.79</strain>
    </source>
</reference>
<dbReference type="EMBL" id="ML976733">
    <property type="protein sequence ID" value="KAF1967377.1"/>
    <property type="molecule type" value="Genomic_DNA"/>
</dbReference>
<gene>
    <name evidence="1" type="ORF">BU23DRAFT_292020</name>
</gene>
<protein>
    <submittedName>
        <fullName evidence="1">Uncharacterized protein</fullName>
    </submittedName>
</protein>
<evidence type="ECO:0000313" key="1">
    <source>
        <dbReference type="EMBL" id="KAF1967377.1"/>
    </source>
</evidence>
<dbReference type="Proteomes" id="UP000800036">
    <property type="component" value="Unassembled WGS sequence"/>
</dbReference>
<organism evidence="1 2">
    <name type="scientific">Bimuria novae-zelandiae CBS 107.79</name>
    <dbReference type="NCBI Taxonomy" id="1447943"/>
    <lineage>
        <taxon>Eukaryota</taxon>
        <taxon>Fungi</taxon>
        <taxon>Dikarya</taxon>
        <taxon>Ascomycota</taxon>
        <taxon>Pezizomycotina</taxon>
        <taxon>Dothideomycetes</taxon>
        <taxon>Pleosporomycetidae</taxon>
        <taxon>Pleosporales</taxon>
        <taxon>Massarineae</taxon>
        <taxon>Didymosphaeriaceae</taxon>
        <taxon>Bimuria</taxon>
    </lineage>
</organism>